<accession>A0ABQ8TBF6</accession>
<gene>
    <name evidence="2" type="ORF">ANN_04830</name>
</gene>
<proteinExistence type="predicted"/>
<evidence type="ECO:0000256" key="1">
    <source>
        <dbReference type="SAM" id="MobiDB-lite"/>
    </source>
</evidence>
<evidence type="ECO:0000313" key="2">
    <source>
        <dbReference type="EMBL" id="KAJ4443180.1"/>
    </source>
</evidence>
<protein>
    <submittedName>
        <fullName evidence="2">Uncharacterized protein</fullName>
    </submittedName>
</protein>
<reference evidence="2 3" key="1">
    <citation type="journal article" date="2022" name="Allergy">
        <title>Genome assembly and annotation of Periplaneta americana reveal a comprehensive cockroach allergen profile.</title>
        <authorList>
            <person name="Wang L."/>
            <person name="Xiong Q."/>
            <person name="Saelim N."/>
            <person name="Wang L."/>
            <person name="Nong W."/>
            <person name="Wan A.T."/>
            <person name="Shi M."/>
            <person name="Liu X."/>
            <person name="Cao Q."/>
            <person name="Hui J.H.L."/>
            <person name="Sookrung N."/>
            <person name="Leung T.F."/>
            <person name="Tungtrongchitr A."/>
            <person name="Tsui S.K.W."/>
        </authorList>
    </citation>
    <scope>NUCLEOTIDE SEQUENCE [LARGE SCALE GENOMIC DNA]</scope>
    <source>
        <strain evidence="2">PWHHKU_190912</strain>
    </source>
</reference>
<dbReference type="EMBL" id="JAJSOF020000013">
    <property type="protein sequence ID" value="KAJ4443180.1"/>
    <property type="molecule type" value="Genomic_DNA"/>
</dbReference>
<dbReference type="Proteomes" id="UP001148838">
    <property type="component" value="Unassembled WGS sequence"/>
</dbReference>
<comment type="caution">
    <text evidence="2">The sequence shown here is derived from an EMBL/GenBank/DDBJ whole genome shotgun (WGS) entry which is preliminary data.</text>
</comment>
<organism evidence="2 3">
    <name type="scientific">Periplaneta americana</name>
    <name type="common">American cockroach</name>
    <name type="synonym">Blatta americana</name>
    <dbReference type="NCBI Taxonomy" id="6978"/>
    <lineage>
        <taxon>Eukaryota</taxon>
        <taxon>Metazoa</taxon>
        <taxon>Ecdysozoa</taxon>
        <taxon>Arthropoda</taxon>
        <taxon>Hexapoda</taxon>
        <taxon>Insecta</taxon>
        <taxon>Pterygota</taxon>
        <taxon>Neoptera</taxon>
        <taxon>Polyneoptera</taxon>
        <taxon>Dictyoptera</taxon>
        <taxon>Blattodea</taxon>
        <taxon>Blattoidea</taxon>
        <taxon>Blattidae</taxon>
        <taxon>Blattinae</taxon>
        <taxon>Periplaneta</taxon>
    </lineage>
</organism>
<name>A0ABQ8TBF6_PERAM</name>
<feature type="region of interest" description="Disordered" evidence="1">
    <location>
        <begin position="88"/>
        <end position="108"/>
    </location>
</feature>
<sequence length="128" mass="14184">MDLREVGYDDKDWINLAQDRDRWRAYVGFMRAGPRKGSYTYVRHGLVHCAANICDDSPSPIGGLGGIRESDADRWAILPQPLIEPGPVSRRSSLISPTGPKPQALPISTPEARTIPKILPQPIIIICR</sequence>
<evidence type="ECO:0000313" key="3">
    <source>
        <dbReference type="Proteomes" id="UP001148838"/>
    </source>
</evidence>
<keyword evidence="3" id="KW-1185">Reference proteome</keyword>